<dbReference type="Gene3D" id="1.10.287.110">
    <property type="entry name" value="DnaJ domain"/>
    <property type="match status" value="1"/>
</dbReference>
<dbReference type="InterPro" id="IPR036869">
    <property type="entry name" value="J_dom_sf"/>
</dbReference>
<dbReference type="SMART" id="SM00271">
    <property type="entry name" value="DnaJ"/>
    <property type="match status" value="1"/>
</dbReference>
<evidence type="ECO:0000259" key="2">
    <source>
        <dbReference type="SMART" id="SM00271"/>
    </source>
</evidence>
<dbReference type="PATRIC" id="fig|579138.3.peg.901"/>
<accession>F8ESI2</accession>
<proteinExistence type="predicted"/>
<dbReference type="STRING" id="579138.Zymop_0857"/>
<evidence type="ECO:0000313" key="3">
    <source>
        <dbReference type="EMBL" id="AEI37757.1"/>
    </source>
</evidence>
<gene>
    <name evidence="3" type="ordered locus">Zymop_0857</name>
</gene>
<organism evidence="3 4">
    <name type="scientific">Zymomonas mobilis subsp. pomaceae (strain ATCC 29192 / DSM 22645 / JCM 10191 / CCUG 17912 / NBRC 13757 / NCIMB 11200 / NRRL B-4491 / Barker I)</name>
    <dbReference type="NCBI Taxonomy" id="579138"/>
    <lineage>
        <taxon>Bacteria</taxon>
        <taxon>Pseudomonadati</taxon>
        <taxon>Pseudomonadota</taxon>
        <taxon>Alphaproteobacteria</taxon>
        <taxon>Sphingomonadales</taxon>
        <taxon>Zymomonadaceae</taxon>
        <taxon>Zymomonas</taxon>
    </lineage>
</organism>
<protein>
    <submittedName>
        <fullName evidence="3">Heat shock protein DnaJ domain protein</fullName>
    </submittedName>
</protein>
<dbReference type="SUPFAM" id="SSF46565">
    <property type="entry name" value="Chaperone J-domain"/>
    <property type="match status" value="1"/>
</dbReference>
<dbReference type="EMBL" id="CP002865">
    <property type="protein sequence ID" value="AEI37757.1"/>
    <property type="molecule type" value="Genomic_DNA"/>
</dbReference>
<name>F8ESI2_ZYMMT</name>
<sequence length="226" mass="25120">MQILTLLALALAVWSWCRPVPAALRIGDLAALIAGLGGFSLLVRGEVLPAFLAIAGASLWIIKRRQHGSIRKKTKKNSFRASFSSAYAEFSKNGSYQPYQARKPKSGVNEKNYQQKSSYVPPRNNPSYAKQPEKKQPASPSSAPQKPDLKINKRADVLARIHRLGVPKNRTEALHLFELSEKADKVTIKKSYHQLIALVHPDAGGTEELARYVNVARDILLKFNPR</sequence>
<feature type="region of interest" description="Disordered" evidence="1">
    <location>
        <begin position="97"/>
        <end position="151"/>
    </location>
</feature>
<keyword evidence="3" id="KW-0346">Stress response</keyword>
<evidence type="ECO:0000256" key="1">
    <source>
        <dbReference type="SAM" id="MobiDB-lite"/>
    </source>
</evidence>
<feature type="compositionally biased region" description="Low complexity" evidence="1">
    <location>
        <begin position="137"/>
        <end position="146"/>
    </location>
</feature>
<dbReference type="InterPro" id="IPR001623">
    <property type="entry name" value="DnaJ_domain"/>
</dbReference>
<evidence type="ECO:0000313" key="4">
    <source>
        <dbReference type="Proteomes" id="UP000000491"/>
    </source>
</evidence>
<reference evidence="3 4" key="1">
    <citation type="journal article" date="2011" name="J. Bacteriol.">
        <title>Genome sequence of the ethanol-producing Zymomonas mobilis subsp. pomaceae lectotype strain ATCC 29192.</title>
        <authorList>
            <person name="Kouvelis V.N."/>
            <person name="Davenport K.W."/>
            <person name="Brettin T.S."/>
            <person name="Bruce D."/>
            <person name="Detter C."/>
            <person name="Han C.S."/>
            <person name="Nolan M."/>
            <person name="Tapia R."/>
            <person name="Damoulaki A."/>
            <person name="Kyrpides N.C."/>
            <person name="Typas M.A."/>
            <person name="Pappas K.M."/>
        </authorList>
    </citation>
    <scope>NUCLEOTIDE SEQUENCE [LARGE SCALE GENOMIC DNA]</scope>
    <source>
        <strain evidence="4">ATCC 29192 / DSM 22645 / JCM 10191 / CCUG 17912 / NBRC 13757 / NCIMB 11200 / NRRL B-4491 / Barker I</strain>
    </source>
</reference>
<dbReference type="RefSeq" id="WP_013934153.1">
    <property type="nucleotide sequence ID" value="NC_015709.1"/>
</dbReference>
<dbReference type="CDD" id="cd06257">
    <property type="entry name" value="DnaJ"/>
    <property type="match status" value="1"/>
</dbReference>
<dbReference type="Proteomes" id="UP000000491">
    <property type="component" value="Chromosome"/>
</dbReference>
<feature type="compositionally biased region" description="Polar residues" evidence="1">
    <location>
        <begin position="109"/>
        <end position="118"/>
    </location>
</feature>
<feature type="domain" description="J" evidence="2">
    <location>
        <begin position="171"/>
        <end position="225"/>
    </location>
</feature>
<dbReference type="HOGENOM" id="CLU_1224365_0_0_5"/>
<dbReference type="KEGG" id="zmp:Zymop_0857"/>
<dbReference type="eggNOG" id="COG2214">
    <property type="taxonomic scope" value="Bacteria"/>
</dbReference>
<dbReference type="AlphaFoldDB" id="F8ESI2"/>